<dbReference type="InterPro" id="IPR011006">
    <property type="entry name" value="CheY-like_superfamily"/>
</dbReference>
<evidence type="ECO:0000259" key="5">
    <source>
        <dbReference type="PROSITE" id="PS50110"/>
    </source>
</evidence>
<dbReference type="Gene3D" id="3.40.50.2300">
    <property type="match status" value="1"/>
</dbReference>
<dbReference type="CDD" id="cd06170">
    <property type="entry name" value="LuxR_C_like"/>
    <property type="match status" value="1"/>
</dbReference>
<comment type="caution">
    <text evidence="6">The sequence shown here is derived from an EMBL/GenBank/DDBJ whole genome shotgun (WGS) entry which is preliminary data.</text>
</comment>
<evidence type="ECO:0000259" key="4">
    <source>
        <dbReference type="PROSITE" id="PS50043"/>
    </source>
</evidence>
<dbReference type="RefSeq" id="WP_121067878.1">
    <property type="nucleotide sequence ID" value="NZ_RBIQ01000008.1"/>
</dbReference>
<proteinExistence type="predicted"/>
<dbReference type="CDD" id="cd17535">
    <property type="entry name" value="REC_NarL-like"/>
    <property type="match status" value="1"/>
</dbReference>
<accession>A0A495E8N4</accession>
<dbReference type="Pfam" id="PF00196">
    <property type="entry name" value="GerE"/>
    <property type="match status" value="1"/>
</dbReference>
<name>A0A495E8N4_9FLAO</name>
<dbReference type="InterPro" id="IPR039420">
    <property type="entry name" value="WalR-like"/>
</dbReference>
<evidence type="ECO:0000256" key="1">
    <source>
        <dbReference type="ARBA" id="ARBA00022553"/>
    </source>
</evidence>
<dbReference type="Pfam" id="PF00072">
    <property type="entry name" value="Response_reg"/>
    <property type="match status" value="1"/>
</dbReference>
<dbReference type="EMBL" id="RBIQ01000008">
    <property type="protein sequence ID" value="RKR13292.1"/>
    <property type="molecule type" value="Genomic_DNA"/>
</dbReference>
<dbReference type="InterPro" id="IPR016032">
    <property type="entry name" value="Sig_transdc_resp-reg_C-effctor"/>
</dbReference>
<evidence type="ECO:0000256" key="2">
    <source>
        <dbReference type="ARBA" id="ARBA00023125"/>
    </source>
</evidence>
<protein>
    <submittedName>
        <fullName evidence="6">LuxR family two component transcriptional regulator</fullName>
    </submittedName>
</protein>
<dbReference type="InterPro" id="IPR000792">
    <property type="entry name" value="Tscrpt_reg_LuxR_C"/>
</dbReference>
<dbReference type="PANTHER" id="PTHR43214">
    <property type="entry name" value="TWO-COMPONENT RESPONSE REGULATOR"/>
    <property type="match status" value="1"/>
</dbReference>
<reference evidence="6 7" key="1">
    <citation type="submission" date="2018-10" db="EMBL/GenBank/DDBJ databases">
        <title>Genomic Encyclopedia of Archaeal and Bacterial Type Strains, Phase II (KMG-II): from individual species to whole genera.</title>
        <authorList>
            <person name="Goeker M."/>
        </authorList>
    </citation>
    <scope>NUCLEOTIDE SEQUENCE [LARGE SCALE GENOMIC DNA]</scope>
    <source>
        <strain evidence="6 7">DSM 25230</strain>
    </source>
</reference>
<comment type="caution">
    <text evidence="3">Lacks conserved residue(s) required for the propagation of feature annotation.</text>
</comment>
<dbReference type="SUPFAM" id="SSF52172">
    <property type="entry name" value="CheY-like"/>
    <property type="match status" value="1"/>
</dbReference>
<dbReference type="Proteomes" id="UP000269412">
    <property type="component" value="Unassembled WGS sequence"/>
</dbReference>
<gene>
    <name evidence="6" type="ORF">CLV91_2009</name>
</gene>
<dbReference type="InterPro" id="IPR001789">
    <property type="entry name" value="Sig_transdc_resp-reg_receiver"/>
</dbReference>
<evidence type="ECO:0000256" key="3">
    <source>
        <dbReference type="PROSITE-ProRule" id="PRU00169"/>
    </source>
</evidence>
<dbReference type="GO" id="GO:0006355">
    <property type="term" value="P:regulation of DNA-templated transcription"/>
    <property type="evidence" value="ECO:0007669"/>
    <property type="project" value="InterPro"/>
</dbReference>
<keyword evidence="7" id="KW-1185">Reference proteome</keyword>
<keyword evidence="2" id="KW-0238">DNA-binding</keyword>
<dbReference type="AlphaFoldDB" id="A0A495E8N4"/>
<keyword evidence="1" id="KW-0597">Phosphoprotein</keyword>
<dbReference type="SMART" id="SM00448">
    <property type="entry name" value="REC"/>
    <property type="match status" value="1"/>
</dbReference>
<dbReference type="OrthoDB" id="9797341at2"/>
<evidence type="ECO:0000313" key="7">
    <source>
        <dbReference type="Proteomes" id="UP000269412"/>
    </source>
</evidence>
<dbReference type="PANTHER" id="PTHR43214:SF43">
    <property type="entry name" value="TWO-COMPONENT RESPONSE REGULATOR"/>
    <property type="match status" value="1"/>
</dbReference>
<feature type="domain" description="Response regulatory" evidence="5">
    <location>
        <begin position="7"/>
        <end position="123"/>
    </location>
</feature>
<dbReference type="PROSITE" id="PS50110">
    <property type="entry name" value="RESPONSE_REGULATORY"/>
    <property type="match status" value="1"/>
</dbReference>
<dbReference type="SMART" id="SM00421">
    <property type="entry name" value="HTH_LUXR"/>
    <property type="match status" value="1"/>
</dbReference>
<evidence type="ECO:0000313" key="6">
    <source>
        <dbReference type="EMBL" id="RKR13292.1"/>
    </source>
</evidence>
<organism evidence="6 7">
    <name type="scientific">Maribacter vaceletii</name>
    <dbReference type="NCBI Taxonomy" id="1206816"/>
    <lineage>
        <taxon>Bacteria</taxon>
        <taxon>Pseudomonadati</taxon>
        <taxon>Bacteroidota</taxon>
        <taxon>Flavobacteriia</taxon>
        <taxon>Flavobacteriales</taxon>
        <taxon>Flavobacteriaceae</taxon>
        <taxon>Maribacter</taxon>
    </lineage>
</organism>
<sequence>MKSNLHKIIVIEKDPNYNAIYKEYFKNFEEYSLIGIYTTVYEVLEKYDSLKPNIIVSEVDLLRSNGINGIAQLKRKDPYVKIIMISKNPSFELIKKAFKNGANGYLTKPLSSKRLKRALHTISSEGEIMGNAIIKQVIQNFRKKTYAFFSSRENQIVDHLCKGATYKDIAETLFVTPSAINYHIQNIYEKLNVNSKSEALYKLQQM</sequence>
<feature type="domain" description="HTH luxR-type" evidence="4">
    <location>
        <begin position="142"/>
        <end position="206"/>
    </location>
</feature>
<dbReference type="GO" id="GO:0003677">
    <property type="term" value="F:DNA binding"/>
    <property type="evidence" value="ECO:0007669"/>
    <property type="project" value="UniProtKB-KW"/>
</dbReference>
<dbReference type="SUPFAM" id="SSF46894">
    <property type="entry name" value="C-terminal effector domain of the bipartite response regulators"/>
    <property type="match status" value="1"/>
</dbReference>
<dbReference type="InterPro" id="IPR058245">
    <property type="entry name" value="NreC/VraR/RcsB-like_REC"/>
</dbReference>
<dbReference type="GO" id="GO:0000160">
    <property type="term" value="P:phosphorelay signal transduction system"/>
    <property type="evidence" value="ECO:0007669"/>
    <property type="project" value="InterPro"/>
</dbReference>
<dbReference type="PROSITE" id="PS50043">
    <property type="entry name" value="HTH_LUXR_2"/>
    <property type="match status" value="1"/>
</dbReference>
<dbReference type="PRINTS" id="PR00038">
    <property type="entry name" value="HTHLUXR"/>
</dbReference>